<gene>
    <name evidence="1" type="ORF">IBLFYP30_02175</name>
</gene>
<dbReference type="AlphaFoldDB" id="A0A6N3DH41"/>
<organism evidence="1">
    <name type="scientific">Intestinibacter bartlettii</name>
    <dbReference type="NCBI Taxonomy" id="261299"/>
    <lineage>
        <taxon>Bacteria</taxon>
        <taxon>Bacillati</taxon>
        <taxon>Bacillota</taxon>
        <taxon>Clostridia</taxon>
        <taxon>Peptostreptococcales</taxon>
        <taxon>Peptostreptococcaceae</taxon>
        <taxon>Intestinibacter</taxon>
    </lineage>
</organism>
<sequence length="203" mass="24651">MNLLEKEILFMVSRLRCLTESQFNKIYNYKRESKRKTLRKTLRRMCNDYILVKFPCNINYRGYKENSYLYYINGSCEYYEGDDLIKTLIGSDVAVRLKLANFEMVRFYRNINIGEHNYNLYIEYIDTFYRRKQVLFDIAFNDKIDLSKYETLKFDIQKTTIPFFMMPNVIVVTNNLKEYSNLEYVPKNVFFTDTSLQNLFKYL</sequence>
<evidence type="ECO:0008006" key="2">
    <source>
        <dbReference type="Google" id="ProtNLM"/>
    </source>
</evidence>
<protein>
    <recommendedName>
        <fullName evidence="2">Replication-relaxation</fullName>
    </recommendedName>
</protein>
<proteinExistence type="predicted"/>
<dbReference type="EMBL" id="CACRUE010000033">
    <property type="protein sequence ID" value="VYU26121.1"/>
    <property type="molecule type" value="Genomic_DNA"/>
</dbReference>
<reference evidence="1" key="1">
    <citation type="submission" date="2019-11" db="EMBL/GenBank/DDBJ databases">
        <authorList>
            <person name="Feng L."/>
        </authorList>
    </citation>
    <scope>NUCLEOTIDE SEQUENCE</scope>
    <source>
        <strain evidence="1">IbartlettiiLFYP30</strain>
    </source>
</reference>
<name>A0A6N3DH41_9FIRM</name>
<dbReference type="GeneID" id="89565016"/>
<accession>A0A6N3DH41</accession>
<dbReference type="RefSeq" id="WP_007287054.1">
    <property type="nucleotide sequence ID" value="NZ_CABIXZ010000001.1"/>
</dbReference>
<evidence type="ECO:0000313" key="1">
    <source>
        <dbReference type="EMBL" id="VYU26121.1"/>
    </source>
</evidence>